<dbReference type="Proteomes" id="UP000093000">
    <property type="component" value="Unassembled WGS sequence"/>
</dbReference>
<gene>
    <name evidence="2" type="ORF">A0J61_11112</name>
</gene>
<reference evidence="2 3" key="1">
    <citation type="submission" date="2016-03" db="EMBL/GenBank/DDBJ databases">
        <title>Choanephora cucurbitarum.</title>
        <authorList>
            <person name="Min B."/>
            <person name="Park H."/>
            <person name="Park J.-H."/>
            <person name="Shin H.-D."/>
            <person name="Choi I.-G."/>
        </authorList>
    </citation>
    <scope>NUCLEOTIDE SEQUENCE [LARGE SCALE GENOMIC DNA]</scope>
    <source>
        <strain evidence="2 3">KUS-F28377</strain>
    </source>
</reference>
<dbReference type="SUPFAM" id="SSF56349">
    <property type="entry name" value="DNA breaking-rejoining enzymes"/>
    <property type="match status" value="1"/>
</dbReference>
<accession>A0A1C7MWM2</accession>
<dbReference type="EMBL" id="LUGH01001685">
    <property type="protein sequence ID" value="OBZ80839.1"/>
    <property type="molecule type" value="Genomic_DNA"/>
</dbReference>
<evidence type="ECO:0000256" key="1">
    <source>
        <dbReference type="ARBA" id="ARBA00023172"/>
    </source>
</evidence>
<dbReference type="GO" id="GO:0006310">
    <property type="term" value="P:DNA recombination"/>
    <property type="evidence" value="ECO:0007669"/>
    <property type="project" value="UniProtKB-KW"/>
</dbReference>
<comment type="caution">
    <text evidence="2">The sequence shown here is derived from an EMBL/GenBank/DDBJ whole genome shotgun (WGS) entry which is preliminary data.</text>
</comment>
<organism evidence="2 3">
    <name type="scientific">Choanephora cucurbitarum</name>
    <dbReference type="NCBI Taxonomy" id="101091"/>
    <lineage>
        <taxon>Eukaryota</taxon>
        <taxon>Fungi</taxon>
        <taxon>Fungi incertae sedis</taxon>
        <taxon>Mucoromycota</taxon>
        <taxon>Mucoromycotina</taxon>
        <taxon>Mucoromycetes</taxon>
        <taxon>Mucorales</taxon>
        <taxon>Mucorineae</taxon>
        <taxon>Choanephoraceae</taxon>
        <taxon>Choanephoroideae</taxon>
        <taxon>Choanephora</taxon>
    </lineage>
</organism>
<dbReference type="GO" id="GO:0003677">
    <property type="term" value="F:DNA binding"/>
    <property type="evidence" value="ECO:0007669"/>
    <property type="project" value="InterPro"/>
</dbReference>
<proteinExistence type="predicted"/>
<feature type="non-terminal residue" evidence="2">
    <location>
        <position position="1"/>
    </location>
</feature>
<dbReference type="PANTHER" id="PTHR35617">
    <property type="entry name" value="PHAGE_INTEGRASE DOMAIN-CONTAINING PROTEIN"/>
    <property type="match status" value="1"/>
</dbReference>
<evidence type="ECO:0008006" key="4">
    <source>
        <dbReference type="Google" id="ProtNLM"/>
    </source>
</evidence>
<dbReference type="STRING" id="101091.A0A1C7MWM2"/>
<feature type="non-terminal residue" evidence="2">
    <location>
        <position position="215"/>
    </location>
</feature>
<sequence>QQSATWDISILVNYIKQHLSPTSTLILDQLQLKTVLLLCISTMWRPRDIDLKRDGLASSIRIHARSPKESQVKSVTLGAIEDEDLCPVKTTYSFVTKTAHLRESLHDDHTLFLAYIDSPQKLPMSVRPTTVTNWVKETLGKAGINTKDYQAHSVRAASSTKAVELGHSIQEVKKHANWSLNSNTFENFYYKPSSQTSSSTAITNSIFSSPEKRIT</sequence>
<keyword evidence="3" id="KW-1185">Reference proteome</keyword>
<dbReference type="InterPro" id="IPR011010">
    <property type="entry name" value="DNA_brk_join_enz"/>
</dbReference>
<dbReference type="GO" id="GO:0015074">
    <property type="term" value="P:DNA integration"/>
    <property type="evidence" value="ECO:0007669"/>
    <property type="project" value="InterPro"/>
</dbReference>
<dbReference type="Gene3D" id="1.10.443.10">
    <property type="entry name" value="Intergrase catalytic core"/>
    <property type="match status" value="1"/>
</dbReference>
<name>A0A1C7MWM2_9FUNG</name>
<dbReference type="AlphaFoldDB" id="A0A1C7MWM2"/>
<evidence type="ECO:0000313" key="3">
    <source>
        <dbReference type="Proteomes" id="UP000093000"/>
    </source>
</evidence>
<dbReference type="InterPro" id="IPR013762">
    <property type="entry name" value="Integrase-like_cat_sf"/>
</dbReference>
<protein>
    <recommendedName>
        <fullName evidence="4">Tyr recombinase domain-containing protein</fullName>
    </recommendedName>
</protein>
<dbReference type="InParanoid" id="A0A1C7MWM2"/>
<keyword evidence="1" id="KW-0233">DNA recombination</keyword>
<dbReference type="PANTHER" id="PTHR35617:SF3">
    <property type="entry name" value="CORE-BINDING (CB) DOMAIN-CONTAINING PROTEIN"/>
    <property type="match status" value="1"/>
</dbReference>
<dbReference type="OrthoDB" id="2221171at2759"/>
<evidence type="ECO:0000313" key="2">
    <source>
        <dbReference type="EMBL" id="OBZ80839.1"/>
    </source>
</evidence>